<dbReference type="GO" id="GO:0005886">
    <property type="term" value="C:plasma membrane"/>
    <property type="evidence" value="ECO:0007669"/>
    <property type="project" value="UniProtKB-SubCell"/>
</dbReference>
<evidence type="ECO:0000256" key="6">
    <source>
        <dbReference type="SAM" id="Phobius"/>
    </source>
</evidence>
<feature type="transmembrane region" description="Helical" evidence="6">
    <location>
        <begin position="128"/>
        <end position="158"/>
    </location>
</feature>
<dbReference type="EMBL" id="CP073754">
    <property type="protein sequence ID" value="QWF72326.1"/>
    <property type="molecule type" value="Genomic_DNA"/>
</dbReference>
<dbReference type="PANTHER" id="PTHR34697">
    <property type="entry name" value="PHOSPHATIDYLGLYCEROL LYSYLTRANSFERASE"/>
    <property type="match status" value="1"/>
</dbReference>
<feature type="domain" description="Phosphatidylglycerol lysyltransferase C-terminal" evidence="7">
    <location>
        <begin position="543"/>
        <end position="832"/>
    </location>
</feature>
<evidence type="ECO:0000256" key="4">
    <source>
        <dbReference type="ARBA" id="ARBA00022989"/>
    </source>
</evidence>
<keyword evidence="2" id="KW-1003">Cell membrane</keyword>
<comment type="subcellular location">
    <subcellularLocation>
        <location evidence="1">Cell membrane</location>
        <topology evidence="1">Multi-pass membrane protein</topology>
    </subcellularLocation>
</comment>
<dbReference type="NCBIfam" id="NF033480">
    <property type="entry name" value="bifunc_MprF"/>
    <property type="match status" value="1"/>
</dbReference>
<dbReference type="Pfam" id="PF09924">
    <property type="entry name" value="LPG_synthase_C"/>
    <property type="match status" value="1"/>
</dbReference>
<feature type="transmembrane region" description="Helical" evidence="6">
    <location>
        <begin position="52"/>
        <end position="74"/>
    </location>
</feature>
<dbReference type="AlphaFoldDB" id="A0A975MRQ8"/>
<evidence type="ECO:0000313" key="9">
    <source>
        <dbReference type="Proteomes" id="UP000676649"/>
    </source>
</evidence>
<sequence length="860" mass="96697">MFNATTLHRYLLKLSQFLPLLLFCAALYLVHRQLQAHDLSEIFDTLQATPQWIIGLAFGLTVVNYLVLVGYDWLALRFTGHNNIPLIKMLAAALLSYAISNNTGHAWAAGGSIRYRFYSKWGVPGWDVIKISLFQTLTYLLGALTLGLIGSLILPYYLAQGVQEPVQIHWLSLVCTLTLLGYWLAVLFWRKPLLIKDFQLYLPTPQMAVWQTLIASADVVLSSLVLWVLLLGKLPMDFGAFLVVFVVAQVLGVISQVPGGIGVFESAFLWLMSDIENHNEHLVLIGALLLYRAVYYFLPLLLAGAGLLSYEIYSRRVQISESSLGLRRLLAATVPQLYALLLLFAGGVLLISGSIPANSTALDWLSQLPLPIIEFSHLIGSLIGLLLLFLSRGIRLKIDAAWYASILLLSLGIVVSLLKGLDWREALLLSVILLLMLPTRSHFQRQSSLLRVSFSKPWLASVAMVLAASIWIGLFAYQDVEYTHELWWQFSYDGNAPRFLRALLLLTVVCLCYGISRLLSIAPPQKFAAPSAAELEEARQLVQQCEHTEGFLALVGDKRLLWNKERTAFIMFAITSNYWIAMSDPVGAKSAIENLLWQFRELADQYGAKPVFYQVSPEFLPFYLDLGLSLFKLGEAANVELAGFNLQGKHRVDLRSSINKFTKLAYRFEVLAAAELETALPRLREISDAWLAHKHTREKGFSLGYFSEAYLRRTGVAVIKDETGRIMAFANLFQTINHQELSIDLMRYHPDSPKGIMDFLFAELLLWGQAEQYRWFSLGMAPLAGLERRPLAPLWHKLGTAIFDLGEQFYNFEGLYAYKEKFSPQWQPHYLAAPAGISAPLILLSIARLIANGWRGMLAK</sequence>
<dbReference type="PANTHER" id="PTHR34697:SF2">
    <property type="entry name" value="PHOSPHATIDYLGLYCEROL LYSYLTRANSFERASE"/>
    <property type="match status" value="1"/>
</dbReference>
<feature type="transmembrane region" description="Helical" evidence="6">
    <location>
        <begin position="238"/>
        <end position="261"/>
    </location>
</feature>
<feature type="transmembrane region" description="Helical" evidence="6">
    <location>
        <begin position="402"/>
        <end position="420"/>
    </location>
</feature>
<dbReference type="InterPro" id="IPR016181">
    <property type="entry name" value="Acyl_CoA_acyltransferase"/>
</dbReference>
<evidence type="ECO:0000256" key="3">
    <source>
        <dbReference type="ARBA" id="ARBA00022692"/>
    </source>
</evidence>
<feature type="transmembrane region" description="Helical" evidence="6">
    <location>
        <begin position="170"/>
        <end position="189"/>
    </location>
</feature>
<dbReference type="GO" id="GO:0016755">
    <property type="term" value="F:aminoacyltransferase activity"/>
    <property type="evidence" value="ECO:0007669"/>
    <property type="project" value="TreeGrafter"/>
</dbReference>
<evidence type="ECO:0000259" key="7">
    <source>
        <dbReference type="Pfam" id="PF09924"/>
    </source>
</evidence>
<dbReference type="SUPFAM" id="SSF55729">
    <property type="entry name" value="Acyl-CoA N-acyltransferases (Nat)"/>
    <property type="match status" value="1"/>
</dbReference>
<evidence type="ECO:0000256" key="1">
    <source>
        <dbReference type="ARBA" id="ARBA00004651"/>
    </source>
</evidence>
<feature type="transmembrane region" description="Helical" evidence="6">
    <location>
        <begin position="458"/>
        <end position="478"/>
    </location>
</feature>
<dbReference type="InterPro" id="IPR051211">
    <property type="entry name" value="PG_lysyltransferase"/>
</dbReference>
<protein>
    <submittedName>
        <fullName evidence="8">Bifunctional lysylphosphatidylglycerol flippase/synthetase MprF</fullName>
    </submittedName>
</protein>
<feature type="transmembrane region" description="Helical" evidence="6">
    <location>
        <begin position="372"/>
        <end position="390"/>
    </location>
</feature>
<name>A0A975MRQ8_9GAMM</name>
<organism evidence="8 9">
    <name type="scientific">Methylomonas paludis</name>
    <dbReference type="NCBI Taxonomy" id="1173101"/>
    <lineage>
        <taxon>Bacteria</taxon>
        <taxon>Pseudomonadati</taxon>
        <taxon>Pseudomonadota</taxon>
        <taxon>Gammaproteobacteria</taxon>
        <taxon>Methylococcales</taxon>
        <taxon>Methylococcaceae</taxon>
        <taxon>Methylomonas</taxon>
    </lineage>
</organism>
<keyword evidence="3 6" id="KW-0812">Transmembrane</keyword>
<evidence type="ECO:0000256" key="2">
    <source>
        <dbReference type="ARBA" id="ARBA00022475"/>
    </source>
</evidence>
<evidence type="ECO:0000256" key="5">
    <source>
        <dbReference type="ARBA" id="ARBA00023136"/>
    </source>
</evidence>
<dbReference type="InterPro" id="IPR024320">
    <property type="entry name" value="LPG_synthase_C"/>
</dbReference>
<dbReference type="RefSeq" id="WP_215584694.1">
    <property type="nucleotide sequence ID" value="NZ_CP073754.1"/>
</dbReference>
<dbReference type="KEGG" id="mpad:KEF85_07735"/>
<keyword evidence="9" id="KW-1185">Reference proteome</keyword>
<feature type="transmembrane region" description="Helical" evidence="6">
    <location>
        <begin position="86"/>
        <end position="108"/>
    </location>
</feature>
<proteinExistence type="predicted"/>
<accession>A0A975MRQ8</accession>
<reference evidence="8" key="1">
    <citation type="submission" date="2021-04" db="EMBL/GenBank/DDBJ databases">
        <title>Draft genome sequence data of methanotrophic Methylovulum sp. strain S1L and Methylomonas sp. strain S2AM isolated from boreal lake water columns.</title>
        <authorList>
            <person name="Rissanen A.J."/>
            <person name="Mangayil R."/>
            <person name="Svenning M.M."/>
            <person name="Khanongnuch R."/>
        </authorList>
    </citation>
    <scope>NUCLEOTIDE SEQUENCE</scope>
    <source>
        <strain evidence="8">S2AM</strain>
    </source>
</reference>
<gene>
    <name evidence="8" type="primary">mprF</name>
    <name evidence="8" type="ORF">KEF85_07735</name>
</gene>
<dbReference type="GO" id="GO:0055091">
    <property type="term" value="P:phospholipid homeostasis"/>
    <property type="evidence" value="ECO:0007669"/>
    <property type="project" value="TreeGrafter"/>
</dbReference>
<keyword evidence="4 6" id="KW-1133">Transmembrane helix</keyword>
<feature type="transmembrane region" description="Helical" evidence="6">
    <location>
        <begin position="498"/>
        <end position="516"/>
    </location>
</feature>
<feature type="transmembrane region" description="Helical" evidence="6">
    <location>
        <begin position="281"/>
        <end position="308"/>
    </location>
</feature>
<dbReference type="Proteomes" id="UP000676649">
    <property type="component" value="Chromosome"/>
</dbReference>
<feature type="transmembrane region" description="Helical" evidence="6">
    <location>
        <begin position="329"/>
        <end position="352"/>
    </location>
</feature>
<evidence type="ECO:0000313" key="8">
    <source>
        <dbReference type="EMBL" id="QWF72326.1"/>
    </source>
</evidence>
<keyword evidence="5 6" id="KW-0472">Membrane</keyword>
<feature type="transmembrane region" description="Helical" evidence="6">
    <location>
        <begin position="209"/>
        <end position="231"/>
    </location>
</feature>